<dbReference type="Pfam" id="PF07992">
    <property type="entry name" value="Pyr_redox_2"/>
    <property type="match status" value="1"/>
</dbReference>
<dbReference type="PRINTS" id="PR00411">
    <property type="entry name" value="PNDRDTASEI"/>
</dbReference>
<dbReference type="GO" id="GO:0016651">
    <property type="term" value="F:oxidoreductase activity, acting on NAD(P)H"/>
    <property type="evidence" value="ECO:0007669"/>
    <property type="project" value="TreeGrafter"/>
</dbReference>
<dbReference type="InterPro" id="IPR050446">
    <property type="entry name" value="FAD-oxidoreductase/Apoptosis"/>
</dbReference>
<dbReference type="KEGG" id="mamo:A6B35_31420"/>
<sequence length="412" mass="43796">MAGIVIIGAGQAGASVAAKARVLGFSGQVTIIGDEPVAPYQRPPLSKGYLIGETNFERLLLRSPSFWSENGIDLKLGAPASAIDRFAKTVRCCDETVRYDQLVLATGSSPRRLPAQVGGQLGGVYTFRTVADANAMTAEFSPGRKLLIVGGGYIGLEAAALGAKLGLDVTLIEMAPRILQRVAAPATSDFFRALHAEHGVTILENIGLGRLIGEGRVSRALLSDGTELEVDFVIVGIGIAPRTQLASEAGLVIDNGVATDAFGRTSDPSIWAAGECASFRHGGSRIRLESVGHAIDHGELVARNIAGAAVRYKAQPWFWSDQYNAKLQIAGLNVGHDRFVVREGEGPSQSVWYYRGPQLLALDAMNDSRSYMVGKRIIETGQTILPEFVSDTSKDVKSLLSLATTITETFAA</sequence>
<dbReference type="PANTHER" id="PTHR43557">
    <property type="entry name" value="APOPTOSIS-INDUCING FACTOR 1"/>
    <property type="match status" value="1"/>
</dbReference>
<protein>
    <submittedName>
        <fullName evidence="7">FAD-dependent pyridine nucleotide-disulfide oxidoreductase</fullName>
    </submittedName>
</protein>
<dbReference type="Proteomes" id="UP000002949">
    <property type="component" value="Unassembled WGS sequence"/>
</dbReference>
<evidence type="ECO:0000313" key="7">
    <source>
        <dbReference type="EMBL" id="EHH14033.1"/>
    </source>
</evidence>
<feature type="domain" description="Reductase C-terminal" evidence="6">
    <location>
        <begin position="317"/>
        <end position="400"/>
    </location>
</feature>
<evidence type="ECO:0000313" key="8">
    <source>
        <dbReference type="Proteomes" id="UP000002949"/>
    </source>
</evidence>
<dbReference type="GO" id="GO:0005737">
    <property type="term" value="C:cytoplasm"/>
    <property type="evidence" value="ECO:0007669"/>
    <property type="project" value="TreeGrafter"/>
</dbReference>
<dbReference type="PANTHER" id="PTHR43557:SF2">
    <property type="entry name" value="RIESKE DOMAIN-CONTAINING PROTEIN-RELATED"/>
    <property type="match status" value="1"/>
</dbReference>
<evidence type="ECO:0000256" key="1">
    <source>
        <dbReference type="ARBA" id="ARBA00001974"/>
    </source>
</evidence>
<keyword evidence="8" id="KW-1185">Reference proteome</keyword>
<dbReference type="AlphaFoldDB" id="G6Y2I3"/>
<dbReference type="Pfam" id="PF14759">
    <property type="entry name" value="Reductase_C"/>
    <property type="match status" value="1"/>
</dbReference>
<dbReference type="OrthoDB" id="7809559at2"/>
<keyword evidence="2" id="KW-0285">Flavoprotein</keyword>
<dbReference type="eggNOG" id="COG1251">
    <property type="taxonomic scope" value="Bacteria"/>
</dbReference>
<dbReference type="InterPro" id="IPR016156">
    <property type="entry name" value="FAD/NAD-linked_Rdtase_dimer_sf"/>
</dbReference>
<dbReference type="RefSeq" id="WP_006199508.1">
    <property type="nucleotide sequence ID" value="NZ_AGSN01000008.1"/>
</dbReference>
<keyword evidence="4" id="KW-0560">Oxidoreductase</keyword>
<name>G6Y2I3_9HYPH</name>
<dbReference type="PATRIC" id="fig|1082933.3.peg.116"/>
<comment type="cofactor">
    <cofactor evidence="1">
        <name>FAD</name>
        <dbReference type="ChEBI" id="CHEBI:57692"/>
    </cofactor>
</comment>
<dbReference type="InterPro" id="IPR028202">
    <property type="entry name" value="Reductase_C"/>
</dbReference>
<feature type="domain" description="FAD/NAD(P)-binding" evidence="5">
    <location>
        <begin position="4"/>
        <end position="298"/>
    </location>
</feature>
<dbReference type="PRINTS" id="PR00368">
    <property type="entry name" value="FADPNR"/>
</dbReference>
<dbReference type="SUPFAM" id="SSF51905">
    <property type="entry name" value="FAD/NAD(P)-binding domain"/>
    <property type="match status" value="2"/>
</dbReference>
<dbReference type="EMBL" id="AGSN01000008">
    <property type="protein sequence ID" value="EHH14033.1"/>
    <property type="molecule type" value="Genomic_DNA"/>
</dbReference>
<accession>G6Y2I3</accession>
<proteinExistence type="predicted"/>
<keyword evidence="3" id="KW-0274">FAD</keyword>
<dbReference type="InterPro" id="IPR023753">
    <property type="entry name" value="FAD/NAD-binding_dom"/>
</dbReference>
<dbReference type="SUPFAM" id="SSF55424">
    <property type="entry name" value="FAD/NAD-linked reductases, dimerisation (C-terminal) domain"/>
    <property type="match status" value="1"/>
</dbReference>
<reference evidence="7 8" key="1">
    <citation type="journal article" date="2012" name="J. Bacteriol.">
        <title>Draft Genome Sequence of Plant Growth-Promoting Rhizobium Mesorhizobium amorphae, Isolated from Zinc-Lead Mine Tailings.</title>
        <authorList>
            <person name="Hao X."/>
            <person name="Lin Y."/>
            <person name="Johnstone L."/>
            <person name="Baltrus D.A."/>
            <person name="Miller S.J."/>
            <person name="Wei G."/>
            <person name="Rensing C."/>
        </authorList>
    </citation>
    <scope>NUCLEOTIDE SEQUENCE [LARGE SCALE GENOMIC DNA]</scope>
    <source>
        <strain evidence="7 8">CCNWGS0123</strain>
    </source>
</reference>
<dbReference type="InterPro" id="IPR036188">
    <property type="entry name" value="FAD/NAD-bd_sf"/>
</dbReference>
<dbReference type="Gene3D" id="3.30.390.30">
    <property type="match status" value="1"/>
</dbReference>
<evidence type="ECO:0000256" key="2">
    <source>
        <dbReference type="ARBA" id="ARBA00022630"/>
    </source>
</evidence>
<gene>
    <name evidence="7" type="ORF">MEA186_00621</name>
</gene>
<evidence type="ECO:0000259" key="6">
    <source>
        <dbReference type="Pfam" id="PF14759"/>
    </source>
</evidence>
<organism evidence="7 8">
    <name type="scientific">Mesorhizobium amorphae CCNWGS0123</name>
    <dbReference type="NCBI Taxonomy" id="1082933"/>
    <lineage>
        <taxon>Bacteria</taxon>
        <taxon>Pseudomonadati</taxon>
        <taxon>Pseudomonadota</taxon>
        <taxon>Alphaproteobacteria</taxon>
        <taxon>Hyphomicrobiales</taxon>
        <taxon>Phyllobacteriaceae</taxon>
        <taxon>Mesorhizobium</taxon>
    </lineage>
</organism>
<evidence type="ECO:0000256" key="3">
    <source>
        <dbReference type="ARBA" id="ARBA00022827"/>
    </source>
</evidence>
<evidence type="ECO:0000256" key="4">
    <source>
        <dbReference type="ARBA" id="ARBA00023002"/>
    </source>
</evidence>
<evidence type="ECO:0000259" key="5">
    <source>
        <dbReference type="Pfam" id="PF07992"/>
    </source>
</evidence>
<dbReference type="Gene3D" id="3.50.50.60">
    <property type="entry name" value="FAD/NAD(P)-binding domain"/>
    <property type="match status" value="2"/>
</dbReference>